<dbReference type="Gene3D" id="1.10.287.110">
    <property type="entry name" value="DnaJ domain"/>
    <property type="match status" value="1"/>
</dbReference>
<dbReference type="SMART" id="SM00271">
    <property type="entry name" value="DnaJ"/>
    <property type="match status" value="1"/>
</dbReference>
<dbReference type="GO" id="GO:0051082">
    <property type="term" value="F:unfolded protein binding"/>
    <property type="evidence" value="ECO:0007669"/>
    <property type="project" value="InterPro"/>
</dbReference>
<reference evidence="9 10" key="1">
    <citation type="journal article" date="2023" name="Hortic Res">
        <title>Pangenome of water caltrop reveals structural variations and asymmetric subgenome divergence after allopolyploidization.</title>
        <authorList>
            <person name="Zhang X."/>
            <person name="Chen Y."/>
            <person name="Wang L."/>
            <person name="Yuan Y."/>
            <person name="Fang M."/>
            <person name="Shi L."/>
            <person name="Lu R."/>
            <person name="Comes H.P."/>
            <person name="Ma Y."/>
            <person name="Chen Y."/>
            <person name="Huang G."/>
            <person name="Zhou Y."/>
            <person name="Zheng Z."/>
            <person name="Qiu Y."/>
        </authorList>
    </citation>
    <scope>NUCLEOTIDE SEQUENCE [LARGE SCALE GENOMIC DNA]</scope>
    <source>
        <strain evidence="9">F231</strain>
    </source>
</reference>
<protein>
    <recommendedName>
        <fullName evidence="11">Chaperone protein DnaJ</fullName>
    </recommendedName>
</protein>
<evidence type="ECO:0000259" key="8">
    <source>
        <dbReference type="PROSITE" id="PS51188"/>
    </source>
</evidence>
<proteinExistence type="inferred from homology"/>
<feature type="compositionally biased region" description="Basic and acidic residues" evidence="6">
    <location>
        <begin position="467"/>
        <end position="478"/>
    </location>
</feature>
<dbReference type="GO" id="GO:0005524">
    <property type="term" value="F:ATP binding"/>
    <property type="evidence" value="ECO:0007669"/>
    <property type="project" value="InterPro"/>
</dbReference>
<dbReference type="EMBL" id="JAXQNO010000002">
    <property type="protein sequence ID" value="KAK4803136.1"/>
    <property type="molecule type" value="Genomic_DNA"/>
</dbReference>
<evidence type="ECO:0000256" key="1">
    <source>
        <dbReference type="ARBA" id="ARBA00022723"/>
    </source>
</evidence>
<evidence type="ECO:0000256" key="6">
    <source>
        <dbReference type="SAM" id="MobiDB-lite"/>
    </source>
</evidence>
<dbReference type="Pfam" id="PF01556">
    <property type="entry name" value="DnaJ_C"/>
    <property type="match status" value="1"/>
</dbReference>
<dbReference type="Pfam" id="PF00684">
    <property type="entry name" value="DnaJ_CXXCXGXG"/>
    <property type="match status" value="1"/>
</dbReference>
<gene>
    <name evidence="9" type="ORF">SAY86_001339</name>
</gene>
<dbReference type="NCBIfam" id="NF008035">
    <property type="entry name" value="PRK10767.1"/>
    <property type="match status" value="1"/>
</dbReference>
<dbReference type="FunFam" id="2.60.260.20:FF:000025">
    <property type="entry name" value="Molecular chaperone Hsp40/DnaJ family protein"/>
    <property type="match status" value="1"/>
</dbReference>
<dbReference type="CDD" id="cd10747">
    <property type="entry name" value="DnaJ_C"/>
    <property type="match status" value="1"/>
</dbReference>
<evidence type="ECO:0000256" key="4">
    <source>
        <dbReference type="ARBA" id="ARBA00022833"/>
    </source>
</evidence>
<dbReference type="InterPro" id="IPR002939">
    <property type="entry name" value="DnaJ_C"/>
</dbReference>
<dbReference type="FunFam" id="2.10.230.10:FF:000006">
    <property type="entry name" value="Chaperone protein dnaJ A6 chloroplastic"/>
    <property type="match status" value="1"/>
</dbReference>
<dbReference type="PRINTS" id="PR00625">
    <property type="entry name" value="JDOMAIN"/>
</dbReference>
<dbReference type="FunFam" id="2.60.260.20:FF:000009">
    <property type="entry name" value="Putative Mitochondrial DnaJ chaperone"/>
    <property type="match status" value="1"/>
</dbReference>
<dbReference type="CDD" id="cd06257">
    <property type="entry name" value="DnaJ"/>
    <property type="match status" value="1"/>
</dbReference>
<dbReference type="GO" id="GO:0042026">
    <property type="term" value="P:protein refolding"/>
    <property type="evidence" value="ECO:0007669"/>
    <property type="project" value="TreeGrafter"/>
</dbReference>
<evidence type="ECO:0000256" key="2">
    <source>
        <dbReference type="ARBA" id="ARBA00022737"/>
    </source>
</evidence>
<dbReference type="CDD" id="cd10719">
    <property type="entry name" value="DnaJ_zf"/>
    <property type="match status" value="1"/>
</dbReference>
<dbReference type="PANTHER" id="PTHR43096:SF22">
    <property type="entry name" value="MOLECULAR CHAPERONE HSP40_DNAJ FAMILY PROTEIN"/>
    <property type="match status" value="1"/>
</dbReference>
<dbReference type="GO" id="GO:0008270">
    <property type="term" value="F:zinc ion binding"/>
    <property type="evidence" value="ECO:0007669"/>
    <property type="project" value="UniProtKB-KW"/>
</dbReference>
<dbReference type="GO" id="GO:0009535">
    <property type="term" value="C:chloroplast thylakoid membrane"/>
    <property type="evidence" value="ECO:0007669"/>
    <property type="project" value="TreeGrafter"/>
</dbReference>
<evidence type="ECO:0000256" key="3">
    <source>
        <dbReference type="ARBA" id="ARBA00022771"/>
    </source>
</evidence>
<dbReference type="PANTHER" id="PTHR43096">
    <property type="entry name" value="DNAJ HOMOLOG 1, MITOCHONDRIAL-RELATED"/>
    <property type="match status" value="1"/>
</dbReference>
<evidence type="ECO:0000313" key="10">
    <source>
        <dbReference type="Proteomes" id="UP001346149"/>
    </source>
</evidence>
<dbReference type="InterPro" id="IPR012724">
    <property type="entry name" value="DnaJ"/>
</dbReference>
<feature type="region of interest" description="Disordered" evidence="6">
    <location>
        <begin position="440"/>
        <end position="478"/>
    </location>
</feature>
<keyword evidence="2" id="KW-0677">Repeat</keyword>
<keyword evidence="3 5" id="KW-0863">Zinc-finger</keyword>
<dbReference type="GO" id="GO:0031072">
    <property type="term" value="F:heat shock protein binding"/>
    <property type="evidence" value="ECO:0007669"/>
    <property type="project" value="InterPro"/>
</dbReference>
<comment type="caution">
    <text evidence="9">The sequence shown here is derived from an EMBL/GenBank/DDBJ whole genome shotgun (WGS) entry which is preliminary data.</text>
</comment>
<dbReference type="Pfam" id="PF00226">
    <property type="entry name" value="DnaJ"/>
    <property type="match status" value="1"/>
</dbReference>
<dbReference type="PROSITE" id="PS51188">
    <property type="entry name" value="ZF_CR"/>
    <property type="match status" value="1"/>
</dbReference>
<dbReference type="GO" id="GO:0009408">
    <property type="term" value="P:response to heat"/>
    <property type="evidence" value="ECO:0007669"/>
    <property type="project" value="InterPro"/>
</dbReference>
<dbReference type="SUPFAM" id="SSF49493">
    <property type="entry name" value="HSP40/DnaJ peptide-binding domain"/>
    <property type="match status" value="2"/>
</dbReference>
<feature type="domain" description="CR-type" evidence="8">
    <location>
        <begin position="215"/>
        <end position="297"/>
    </location>
</feature>
<dbReference type="PROSITE" id="PS50076">
    <property type="entry name" value="DNAJ_2"/>
    <property type="match status" value="1"/>
</dbReference>
<dbReference type="InterPro" id="IPR036869">
    <property type="entry name" value="J_dom_sf"/>
</dbReference>
<dbReference type="InterPro" id="IPR018253">
    <property type="entry name" value="DnaJ_domain_CS"/>
</dbReference>
<organism evidence="9 10">
    <name type="scientific">Trapa natans</name>
    <name type="common">Water chestnut</name>
    <dbReference type="NCBI Taxonomy" id="22666"/>
    <lineage>
        <taxon>Eukaryota</taxon>
        <taxon>Viridiplantae</taxon>
        <taxon>Streptophyta</taxon>
        <taxon>Embryophyta</taxon>
        <taxon>Tracheophyta</taxon>
        <taxon>Spermatophyta</taxon>
        <taxon>Magnoliopsida</taxon>
        <taxon>eudicotyledons</taxon>
        <taxon>Gunneridae</taxon>
        <taxon>Pentapetalae</taxon>
        <taxon>rosids</taxon>
        <taxon>malvids</taxon>
        <taxon>Myrtales</taxon>
        <taxon>Lythraceae</taxon>
        <taxon>Trapa</taxon>
    </lineage>
</organism>
<dbReference type="AlphaFoldDB" id="A0AAN7N0R3"/>
<dbReference type="NCBIfam" id="TIGR02349">
    <property type="entry name" value="DnaJ_bact"/>
    <property type="match status" value="1"/>
</dbReference>
<dbReference type="FunFam" id="1.10.287.110:FF:000037">
    <property type="entry name" value="Chaperone protein dnaJ A6 chloroplastic"/>
    <property type="match status" value="1"/>
</dbReference>
<evidence type="ECO:0008006" key="11">
    <source>
        <dbReference type="Google" id="ProtNLM"/>
    </source>
</evidence>
<evidence type="ECO:0000313" key="9">
    <source>
        <dbReference type="EMBL" id="KAK4803136.1"/>
    </source>
</evidence>
<dbReference type="Gene3D" id="2.60.260.20">
    <property type="entry name" value="Urease metallochaperone UreE, N-terminal domain"/>
    <property type="match status" value="2"/>
</dbReference>
<sequence>MAIISSSSSLVPSSHPHVPSIYPSLSSSSSTSLSSALFPGGSHLRNCQKLHVSFPYQYSYGCAKFSSSRRLGTLVVRASGDYYATLGVPKSASGKEIKAAYRKLARQYHPDVNKQPGATEKFKEISAAYEVLSDDKQRALYDQYGEAGVKSTVGGASGAYTTNPFDLFETFFGPSMGGFGGMDPSGFRTQRRSTVAKGEDLRYDITLQFSESIFGSEKEFELSHLETCEVCSGTGAKVGSKMRICSTCGGRGQVMRTEQTPFGMFSQVSICPNCGGDGEIISEFCRKCSGEGRIRIKKDIKVKIPPGVSKGSILRVAGEGDAGPRGGSSGDLYVYLDVEEIPEIQRDGINLSSTVSISYLDAILGTVIKVKTVEGMTDLQIPPSTQPGDVLVLAKKGAPKLNKPSIRGDHLFTIKVSIPRRVSTNERKLLEELSLLSGSTTTSRSRIRPRPQPVNKATTSTEDQLEADLKKTEEKSETQNDYWLKKLGNFARSAANGAVRWIRDNL</sequence>
<dbReference type="InterPro" id="IPR036410">
    <property type="entry name" value="HSP_DnaJ_Cys-rich_dom_sf"/>
</dbReference>
<name>A0AAN7N0R3_TRANT</name>
<dbReference type="PROSITE" id="PS00636">
    <property type="entry name" value="DNAJ_1"/>
    <property type="match status" value="1"/>
</dbReference>
<feature type="domain" description="J" evidence="7">
    <location>
        <begin position="81"/>
        <end position="145"/>
    </location>
</feature>
<dbReference type="InterPro" id="IPR001623">
    <property type="entry name" value="DnaJ_domain"/>
</dbReference>
<keyword evidence="4 5" id="KW-0862">Zinc</keyword>
<keyword evidence="10" id="KW-1185">Reference proteome</keyword>
<evidence type="ECO:0000259" key="7">
    <source>
        <dbReference type="PROSITE" id="PS50076"/>
    </source>
</evidence>
<dbReference type="HAMAP" id="MF_01152">
    <property type="entry name" value="DnaJ"/>
    <property type="match status" value="1"/>
</dbReference>
<dbReference type="Gene3D" id="2.10.230.10">
    <property type="entry name" value="Heat shock protein DnaJ, cysteine-rich domain"/>
    <property type="match status" value="1"/>
</dbReference>
<dbReference type="SUPFAM" id="SSF46565">
    <property type="entry name" value="Chaperone J-domain"/>
    <property type="match status" value="1"/>
</dbReference>
<dbReference type="InterPro" id="IPR008971">
    <property type="entry name" value="HSP40/DnaJ_pept-bd"/>
</dbReference>
<dbReference type="SUPFAM" id="SSF57938">
    <property type="entry name" value="DnaJ/Hsp40 cysteine-rich domain"/>
    <property type="match status" value="1"/>
</dbReference>
<keyword evidence="1 5" id="KW-0479">Metal-binding</keyword>
<evidence type="ECO:0000256" key="5">
    <source>
        <dbReference type="PROSITE-ProRule" id="PRU00546"/>
    </source>
</evidence>
<dbReference type="InterPro" id="IPR001305">
    <property type="entry name" value="HSP_DnaJ_Cys-rich_dom"/>
</dbReference>
<dbReference type="Proteomes" id="UP001346149">
    <property type="component" value="Unassembled WGS sequence"/>
</dbReference>
<feature type="zinc finger region" description="CR-type" evidence="5">
    <location>
        <begin position="215"/>
        <end position="297"/>
    </location>
</feature>
<accession>A0AAN7N0R3</accession>